<name>A0A251TEE5_HELAN</name>
<sequence length="64" mass="7295">MLCKNPITYIHRVSFNLVKLYAEARNTGVLVSLQLHLTLLIEELCTMLSSFGGRLVAIHRVLFH</sequence>
<evidence type="ECO:0000313" key="2">
    <source>
        <dbReference type="Proteomes" id="UP000215914"/>
    </source>
</evidence>
<organism evidence="1 2">
    <name type="scientific">Helianthus annuus</name>
    <name type="common">Common sunflower</name>
    <dbReference type="NCBI Taxonomy" id="4232"/>
    <lineage>
        <taxon>Eukaryota</taxon>
        <taxon>Viridiplantae</taxon>
        <taxon>Streptophyta</taxon>
        <taxon>Embryophyta</taxon>
        <taxon>Tracheophyta</taxon>
        <taxon>Spermatophyta</taxon>
        <taxon>Magnoliopsida</taxon>
        <taxon>eudicotyledons</taxon>
        <taxon>Gunneridae</taxon>
        <taxon>Pentapetalae</taxon>
        <taxon>asterids</taxon>
        <taxon>campanulids</taxon>
        <taxon>Asterales</taxon>
        <taxon>Asteraceae</taxon>
        <taxon>Asteroideae</taxon>
        <taxon>Heliantheae alliance</taxon>
        <taxon>Heliantheae</taxon>
        <taxon>Helianthus</taxon>
    </lineage>
</organism>
<accession>A0A251TEE5</accession>
<gene>
    <name evidence="1" type="ORF">HannXRQ_Chr11g0347451</name>
</gene>
<protein>
    <submittedName>
        <fullName evidence="1">Uncharacterized protein</fullName>
    </submittedName>
</protein>
<dbReference type="InParanoid" id="A0A251TEE5"/>
<dbReference type="AlphaFoldDB" id="A0A251TEE5"/>
<keyword evidence="2" id="KW-1185">Reference proteome</keyword>
<dbReference type="EMBL" id="CM007900">
    <property type="protein sequence ID" value="OTG08956.1"/>
    <property type="molecule type" value="Genomic_DNA"/>
</dbReference>
<evidence type="ECO:0000313" key="1">
    <source>
        <dbReference type="EMBL" id="OTG08956.1"/>
    </source>
</evidence>
<dbReference type="Proteomes" id="UP000215914">
    <property type="component" value="Chromosome 11"/>
</dbReference>
<proteinExistence type="predicted"/>
<reference evidence="2" key="1">
    <citation type="journal article" date="2017" name="Nature">
        <title>The sunflower genome provides insights into oil metabolism, flowering and Asterid evolution.</title>
        <authorList>
            <person name="Badouin H."/>
            <person name="Gouzy J."/>
            <person name="Grassa C.J."/>
            <person name="Murat F."/>
            <person name="Staton S.E."/>
            <person name="Cottret L."/>
            <person name="Lelandais-Briere C."/>
            <person name="Owens G.L."/>
            <person name="Carrere S."/>
            <person name="Mayjonade B."/>
            <person name="Legrand L."/>
            <person name="Gill N."/>
            <person name="Kane N.C."/>
            <person name="Bowers J.E."/>
            <person name="Hubner S."/>
            <person name="Bellec A."/>
            <person name="Berard A."/>
            <person name="Berges H."/>
            <person name="Blanchet N."/>
            <person name="Boniface M.C."/>
            <person name="Brunel D."/>
            <person name="Catrice O."/>
            <person name="Chaidir N."/>
            <person name="Claudel C."/>
            <person name="Donnadieu C."/>
            <person name="Faraut T."/>
            <person name="Fievet G."/>
            <person name="Helmstetter N."/>
            <person name="King M."/>
            <person name="Knapp S.J."/>
            <person name="Lai Z."/>
            <person name="Le Paslier M.C."/>
            <person name="Lippi Y."/>
            <person name="Lorenzon L."/>
            <person name="Mandel J.R."/>
            <person name="Marage G."/>
            <person name="Marchand G."/>
            <person name="Marquand E."/>
            <person name="Bret-Mestries E."/>
            <person name="Morien E."/>
            <person name="Nambeesan S."/>
            <person name="Nguyen T."/>
            <person name="Pegot-Espagnet P."/>
            <person name="Pouilly N."/>
            <person name="Raftis F."/>
            <person name="Sallet E."/>
            <person name="Schiex T."/>
            <person name="Thomas J."/>
            <person name="Vandecasteele C."/>
            <person name="Vares D."/>
            <person name="Vear F."/>
            <person name="Vautrin S."/>
            <person name="Crespi M."/>
            <person name="Mangin B."/>
            <person name="Burke J.M."/>
            <person name="Salse J."/>
            <person name="Munos S."/>
            <person name="Vincourt P."/>
            <person name="Rieseberg L.H."/>
            <person name="Langlade N.B."/>
        </authorList>
    </citation>
    <scope>NUCLEOTIDE SEQUENCE [LARGE SCALE GENOMIC DNA]</scope>
    <source>
        <strain evidence="2">cv. SF193</strain>
    </source>
</reference>